<dbReference type="AlphaFoldDB" id="A0A512BYF9"/>
<feature type="domain" description="YjiS-like" evidence="1">
    <location>
        <begin position="7"/>
        <end position="42"/>
    </location>
</feature>
<proteinExistence type="predicted"/>
<dbReference type="EMBL" id="BJYU01000084">
    <property type="protein sequence ID" value="GEO17004.1"/>
    <property type="molecule type" value="Genomic_DNA"/>
</dbReference>
<protein>
    <recommendedName>
        <fullName evidence="1">YjiS-like domain-containing protein</fullName>
    </recommendedName>
</protein>
<sequence>MFVTYILSQIRAYMRYRETVRELSHLSDRELSDLGIMRWDIHSVARTSAAAA</sequence>
<dbReference type="InterPro" id="IPR009506">
    <property type="entry name" value="YjiS-like"/>
</dbReference>
<reference evidence="2 3" key="1">
    <citation type="submission" date="2019-07" db="EMBL/GenBank/DDBJ databases">
        <title>Whole genome shotgun sequence of Microvirga aerophila NBRC 106136.</title>
        <authorList>
            <person name="Hosoyama A."/>
            <person name="Uohara A."/>
            <person name="Ohji S."/>
            <person name="Ichikawa N."/>
        </authorList>
    </citation>
    <scope>NUCLEOTIDE SEQUENCE [LARGE SCALE GENOMIC DNA]</scope>
    <source>
        <strain evidence="2 3">NBRC 106136</strain>
    </source>
</reference>
<evidence type="ECO:0000259" key="1">
    <source>
        <dbReference type="Pfam" id="PF06568"/>
    </source>
</evidence>
<comment type="caution">
    <text evidence="2">The sequence shown here is derived from an EMBL/GenBank/DDBJ whole genome shotgun (WGS) entry which is preliminary data.</text>
</comment>
<name>A0A512BYF9_9HYPH</name>
<evidence type="ECO:0000313" key="2">
    <source>
        <dbReference type="EMBL" id="GEO17004.1"/>
    </source>
</evidence>
<dbReference type="Pfam" id="PF06568">
    <property type="entry name" value="YjiS-like"/>
    <property type="match status" value="1"/>
</dbReference>
<dbReference type="Proteomes" id="UP000321085">
    <property type="component" value="Unassembled WGS sequence"/>
</dbReference>
<dbReference type="RefSeq" id="WP_147022178.1">
    <property type="nucleotide sequence ID" value="NZ_BJYU01000084.1"/>
</dbReference>
<keyword evidence="3" id="KW-1185">Reference proteome</keyword>
<accession>A0A512BYF9</accession>
<organism evidence="2 3">
    <name type="scientific">Microvirga aerophila</name>
    <dbReference type="NCBI Taxonomy" id="670291"/>
    <lineage>
        <taxon>Bacteria</taxon>
        <taxon>Pseudomonadati</taxon>
        <taxon>Pseudomonadota</taxon>
        <taxon>Alphaproteobacteria</taxon>
        <taxon>Hyphomicrobiales</taxon>
        <taxon>Methylobacteriaceae</taxon>
        <taxon>Microvirga</taxon>
    </lineage>
</organism>
<gene>
    <name evidence="2" type="ORF">MAE02_47000</name>
</gene>
<evidence type="ECO:0000313" key="3">
    <source>
        <dbReference type="Proteomes" id="UP000321085"/>
    </source>
</evidence>